<evidence type="ECO:0000313" key="1">
    <source>
        <dbReference type="EMBL" id="SFM84293.1"/>
    </source>
</evidence>
<keyword evidence="2" id="KW-1185">Reference proteome</keyword>
<gene>
    <name evidence="1" type="ORF">SAMN05421738_10388</name>
</gene>
<name>A0A1I4U6H0_9FLAO</name>
<sequence length="937" mass="107813">MHSFLFHFKSYFFTLLIFLCGLNLYAQNSRNGLVFTTTKDIEIKDDNVFTVIMQFENTTNDTIDARLKLKLPASIRSLSQDDLKIKINPSKKAFIPLKFVVNKAQTAGLVTLDFNIIDFKTQQEITNSTTKVSISSKKSIKIFPNQTNIFYRQEGDSIHYELKVMNMGNQPEKILITNVFPDFKGNFTSESKRINIDAFEEKNIRFSKYVDRDMMKIEMYQANVSAYFENGDFAGNVFFMIQNASSNRVFVDPKNLNQAWSNQSTNYVRMTTRDIGTRNTNFNLMAHQEFSVGLNEFSYNLNGTSWQHDQDMILSDSWVKYQRNNKGVVLGTISNNDFDIPINGRGIMLFNNYDKNDNRIVVGTAEKNYNLLDDLDKNRFKNSHTTFANTRFLINGDNELETTALFDKNYSTTNFILTNGYKWSTPNKWNHALKFGYGFSKFKETNDIENSLSIAANISGSIGKYDLYSSNYFSSGYYPGTRKGALYLNQRIQRAFKKTSLWTSFTLTNNNPKAIDPYLINYTNANESKALRVETGISFKVANQFNVSISPKLNIEKSTILDIETFTYNPIHFKSGYLNGSFSWLSNSRSHQLVFNALGGFSELEEQNKLEPIAYGQLTWNFKNFQLNSSYQRGSIMIAEIYSTNNLEHQLERFNASASFRQSFFRQKLNTSLSGYYSSDKNFGNTYTFGATVEYQPIDNLTVNAQLNHSTYNARMMYTKQSYLQVGVQYNLPAKRAVTGVKDGTLDLFVYYDYNANGVFDDGDKVADNRTVKINDTNFITDLEGNVKYRKVPYGDYLITLPGQKWFAQDYQVNINTKNTKISIPMQLTGIVRGKIEYELTSKLEYQVTSNLFGFTLIFTNDNGQTFTVKTNDRGEYTAFLPVGNYTFYILEKSMPEHVFAKKYLNKVTVLQEQNIDYEPLVLKIKERKVNIKRFGN</sequence>
<dbReference type="STRING" id="684065.SAMN05421738_10388"/>
<accession>A0A1I4U6H0</accession>
<dbReference type="SUPFAM" id="SSF117074">
    <property type="entry name" value="Hypothetical protein PA1324"/>
    <property type="match status" value="1"/>
</dbReference>
<evidence type="ECO:0000313" key="2">
    <source>
        <dbReference type="Proteomes" id="UP000199149"/>
    </source>
</evidence>
<reference evidence="2" key="1">
    <citation type="submission" date="2016-10" db="EMBL/GenBank/DDBJ databases">
        <authorList>
            <person name="Varghese N."/>
            <person name="Submissions S."/>
        </authorList>
    </citation>
    <scope>NUCLEOTIDE SEQUENCE [LARGE SCALE GENOMIC DNA]</scope>
    <source>
        <strain evidence="2">XJ109</strain>
    </source>
</reference>
<protein>
    <submittedName>
        <fullName evidence="1">Uncharacterized protein</fullName>
    </submittedName>
</protein>
<dbReference type="AlphaFoldDB" id="A0A1I4U6H0"/>
<dbReference type="Proteomes" id="UP000199149">
    <property type="component" value="Unassembled WGS sequence"/>
</dbReference>
<organism evidence="1 2">
    <name type="scientific">Algoriella xinjiangensis</name>
    <dbReference type="NCBI Taxonomy" id="684065"/>
    <lineage>
        <taxon>Bacteria</taxon>
        <taxon>Pseudomonadati</taxon>
        <taxon>Bacteroidota</taxon>
        <taxon>Flavobacteriia</taxon>
        <taxon>Flavobacteriales</taxon>
        <taxon>Weeksellaceae</taxon>
        <taxon>Algoriella</taxon>
    </lineage>
</organism>
<dbReference type="EMBL" id="FOUZ01000003">
    <property type="protein sequence ID" value="SFM84293.1"/>
    <property type="molecule type" value="Genomic_DNA"/>
</dbReference>
<proteinExistence type="predicted"/>